<protein>
    <submittedName>
        <fullName evidence="2">Uncharacterized protein</fullName>
    </submittedName>
</protein>
<gene>
    <name evidence="2" type="ORF">CSUI_001887</name>
</gene>
<dbReference type="AlphaFoldDB" id="A0A2C6KJN1"/>
<name>A0A2C6KJN1_9APIC</name>
<feature type="compositionally biased region" description="Low complexity" evidence="1">
    <location>
        <begin position="29"/>
        <end position="41"/>
    </location>
</feature>
<feature type="compositionally biased region" description="Acidic residues" evidence="1">
    <location>
        <begin position="10"/>
        <end position="22"/>
    </location>
</feature>
<dbReference type="Proteomes" id="UP000221165">
    <property type="component" value="Unassembled WGS sequence"/>
</dbReference>
<keyword evidence="3" id="KW-1185">Reference proteome</keyword>
<evidence type="ECO:0000256" key="1">
    <source>
        <dbReference type="SAM" id="MobiDB-lite"/>
    </source>
</evidence>
<reference evidence="2 3" key="1">
    <citation type="journal article" date="2017" name="Int. J. Parasitol.">
        <title>The genome of the protozoan parasite Cystoisospora suis and a reverse vaccinology approach to identify vaccine candidates.</title>
        <authorList>
            <person name="Palmieri N."/>
            <person name="Shrestha A."/>
            <person name="Ruttkowski B."/>
            <person name="Beck T."/>
            <person name="Vogl C."/>
            <person name="Tomley F."/>
            <person name="Blake D.P."/>
            <person name="Joachim A."/>
        </authorList>
    </citation>
    <scope>NUCLEOTIDE SEQUENCE [LARGE SCALE GENOMIC DNA]</scope>
    <source>
        <strain evidence="2 3">Wien I</strain>
    </source>
</reference>
<organism evidence="2 3">
    <name type="scientific">Cystoisospora suis</name>
    <dbReference type="NCBI Taxonomy" id="483139"/>
    <lineage>
        <taxon>Eukaryota</taxon>
        <taxon>Sar</taxon>
        <taxon>Alveolata</taxon>
        <taxon>Apicomplexa</taxon>
        <taxon>Conoidasida</taxon>
        <taxon>Coccidia</taxon>
        <taxon>Eucoccidiorida</taxon>
        <taxon>Eimeriorina</taxon>
        <taxon>Sarcocystidae</taxon>
        <taxon>Cystoisospora</taxon>
    </lineage>
</organism>
<dbReference type="VEuPathDB" id="ToxoDB:CSUI_001887"/>
<feature type="compositionally biased region" description="Basic and acidic residues" evidence="1">
    <location>
        <begin position="77"/>
        <end position="89"/>
    </location>
</feature>
<comment type="caution">
    <text evidence="2">The sequence shown here is derived from an EMBL/GenBank/DDBJ whole genome shotgun (WGS) entry which is preliminary data.</text>
</comment>
<sequence length="89" mass="9469">MCKLFHILMDEEEWSLSPETDEETHAGRSPSTTSAGSTPSPELSSFREAAPEKTSVLRPASSLEGSVMGSAGSEDSDVPHDSCDGNEVR</sequence>
<feature type="region of interest" description="Disordered" evidence="1">
    <location>
        <begin position="10"/>
        <end position="89"/>
    </location>
</feature>
<dbReference type="GeneID" id="94425301"/>
<dbReference type="EMBL" id="MIGC01000768">
    <property type="protein sequence ID" value="PHJ24261.1"/>
    <property type="molecule type" value="Genomic_DNA"/>
</dbReference>
<evidence type="ECO:0000313" key="2">
    <source>
        <dbReference type="EMBL" id="PHJ24261.1"/>
    </source>
</evidence>
<evidence type="ECO:0000313" key="3">
    <source>
        <dbReference type="Proteomes" id="UP000221165"/>
    </source>
</evidence>
<accession>A0A2C6KJN1</accession>
<proteinExistence type="predicted"/>
<dbReference type="RefSeq" id="XP_067925934.1">
    <property type="nucleotide sequence ID" value="XM_068062090.1"/>
</dbReference>